<dbReference type="InterPro" id="IPR038726">
    <property type="entry name" value="PDDEXK_AddAB-type"/>
</dbReference>
<keyword evidence="4" id="KW-0269">Exonuclease</keyword>
<dbReference type="Proteomes" id="UP001343724">
    <property type="component" value="Unassembled WGS sequence"/>
</dbReference>
<accession>A0ABU6IXA7</accession>
<evidence type="ECO:0000256" key="4">
    <source>
        <dbReference type="ARBA" id="ARBA00022839"/>
    </source>
</evidence>
<evidence type="ECO:0000313" key="7">
    <source>
        <dbReference type="EMBL" id="MEC4294482.1"/>
    </source>
</evidence>
<keyword evidence="3" id="KW-0067">ATP-binding</keyword>
<organism evidence="7 8">
    <name type="scientific">Adlercreutzia shanghongiae</name>
    <dbReference type="NCBI Taxonomy" id="3111773"/>
    <lineage>
        <taxon>Bacteria</taxon>
        <taxon>Bacillati</taxon>
        <taxon>Actinomycetota</taxon>
        <taxon>Coriobacteriia</taxon>
        <taxon>Eggerthellales</taxon>
        <taxon>Eggerthellaceae</taxon>
        <taxon>Adlercreutzia</taxon>
    </lineage>
</organism>
<name>A0ABU6IXA7_9ACTN</name>
<evidence type="ECO:0000256" key="3">
    <source>
        <dbReference type="ARBA" id="ARBA00022806"/>
    </source>
</evidence>
<dbReference type="Gene3D" id="3.40.50.300">
    <property type="entry name" value="P-loop containing nucleotide triphosphate hydrolases"/>
    <property type="match status" value="1"/>
</dbReference>
<keyword evidence="3" id="KW-0347">Helicase</keyword>
<evidence type="ECO:0000256" key="1">
    <source>
        <dbReference type="ARBA" id="ARBA00022722"/>
    </source>
</evidence>
<evidence type="ECO:0000256" key="2">
    <source>
        <dbReference type="ARBA" id="ARBA00022763"/>
    </source>
</evidence>
<dbReference type="EMBL" id="JAYMFH010000003">
    <property type="protein sequence ID" value="MEC4294482.1"/>
    <property type="molecule type" value="Genomic_DNA"/>
</dbReference>
<keyword evidence="4" id="KW-0378">Hydrolase</keyword>
<dbReference type="Pfam" id="PF12705">
    <property type="entry name" value="PDDEXK_1"/>
    <property type="match status" value="1"/>
</dbReference>
<feature type="domain" description="PD-(D/E)XK endonuclease-like" evidence="6">
    <location>
        <begin position="614"/>
        <end position="902"/>
    </location>
</feature>
<proteinExistence type="predicted"/>
<keyword evidence="5" id="KW-0234">DNA repair</keyword>
<sequence>MSSAVPVELYRTIERANACAKAAALEAAPAASFGVRRLTPADFVAELWELWGDGRALVSADERKVLVAALLREFAAEARLSDSPGTVALIARFVSNVGCLLEGQALDETSFTARERGVLALAAQYCERLRGAGLVEPEQAAALLSDAVASGEVPSPCVSVVDAIEAGAGLDRLLRVLDCSPKPDAFVLPTLAEGVEPALVMPAGPTALAGLLLDEITEVASAGETALLVVSPAPDRLFESLAAPLSAAGVSSALRCSRPFEETLTGCALAAVADIDGPHGIAAATDFAYNRLSGVPGRDAQRLNREIREDRTFEGAAIAEKLRLLSPTFSEFQRIAEVCAGAEDARAAEDALRALDVLAEWVKGVDVLTFAEKAREAAALAKAQGLLAACVRIGAWGCDLAPLLASASVPVQVLAAAEGGATVEFASLDRLDSLVPRSYDEVIVADCSQEVFPAKADRTALDGLTEKLGYARPADEFERERRRFAAAMGAAKARFTLGISQRDEKGEETYPAFLLSEFSDALTQSHPPQSALAGKGADAGYSEFDDAAFGLPVALSRCARRGGEEALVGGIGQSFAALCGKEEVPGVARGCLRQLNLADFLKKAPGPDGPVAVLSASAIESYLSCPYGWFLKNRLRPEAPDEQFGPAEKGGFVHRVLARLYDGLAAEGVARVDEGNLAACEGRLDAVFDECLAEQRRERPGSGRLVARSKSEKVEVERLRGQLHTTLRRLATMAPAYRVHGHEVAVAPEDGIDYAGFRLNGRADRVDVDAEDGRFAIIDYKGSVGSDYAAAMREGDEEVPLPGRIQADVYAQALRRRLTDLHCAGALYLSYSAKRRAGSLVGAADATYDDGGLLGASSRVPLNFEAYLDAVEELAAARLAGLLRGEIAPSPRSSAACRFCPALDCERRLS</sequence>
<dbReference type="RefSeq" id="WP_326454468.1">
    <property type="nucleotide sequence ID" value="NZ_JAYMFH010000003.1"/>
</dbReference>
<comment type="caution">
    <text evidence="7">The sequence shown here is derived from an EMBL/GenBank/DDBJ whole genome shotgun (WGS) entry which is preliminary data.</text>
</comment>
<keyword evidence="3" id="KW-0547">Nucleotide-binding</keyword>
<reference evidence="7 8" key="1">
    <citation type="submission" date="2024-01" db="EMBL/GenBank/DDBJ databases">
        <title>novel species in genus Adlercreutzia.</title>
        <authorList>
            <person name="Liu X."/>
        </authorList>
    </citation>
    <scope>NUCLEOTIDE SEQUENCE [LARGE SCALE GENOMIC DNA]</scope>
    <source>
        <strain evidence="7 8">R22</strain>
    </source>
</reference>
<evidence type="ECO:0000256" key="5">
    <source>
        <dbReference type="ARBA" id="ARBA00023204"/>
    </source>
</evidence>
<dbReference type="InterPro" id="IPR027417">
    <property type="entry name" value="P-loop_NTPase"/>
</dbReference>
<keyword evidence="1" id="KW-0540">Nuclease</keyword>
<dbReference type="InterPro" id="IPR011604">
    <property type="entry name" value="PDDEXK-like_dom_sf"/>
</dbReference>
<evidence type="ECO:0000313" key="8">
    <source>
        <dbReference type="Proteomes" id="UP001343724"/>
    </source>
</evidence>
<protein>
    <submittedName>
        <fullName evidence="7">PD-(D/E)XK nuclease family protein</fullName>
    </submittedName>
</protein>
<keyword evidence="2" id="KW-0227">DNA damage</keyword>
<dbReference type="SUPFAM" id="SSF52540">
    <property type="entry name" value="P-loop containing nucleoside triphosphate hydrolases"/>
    <property type="match status" value="1"/>
</dbReference>
<dbReference type="Gene3D" id="3.90.320.10">
    <property type="match status" value="1"/>
</dbReference>
<keyword evidence="8" id="KW-1185">Reference proteome</keyword>
<evidence type="ECO:0000259" key="6">
    <source>
        <dbReference type="Pfam" id="PF12705"/>
    </source>
</evidence>
<gene>
    <name evidence="7" type="ORF">VJ920_04075</name>
</gene>